<sequence>MYLSTCSNCKEDSGAGVFSSRNEVSTRRGLGHCICNPNIFLFFFHCCSPVAITTPQYFFFPTFFFVRKEPPLWPYRAIFTAPLLTRLFCCYLHLSEKLEAGRKNIKELEISRRLVKASQQGEEIEGTSPGGRADRFFGRYGLKEHFLRDTFFLSFFFLSFFSVLPRCATLCA</sequence>
<accession>G0V3A3</accession>
<gene>
    <name evidence="2" type="ORF">TCIL3000_11_16380</name>
</gene>
<organism evidence="2">
    <name type="scientific">Trypanosoma congolense (strain IL3000)</name>
    <dbReference type="NCBI Taxonomy" id="1068625"/>
    <lineage>
        <taxon>Eukaryota</taxon>
        <taxon>Discoba</taxon>
        <taxon>Euglenozoa</taxon>
        <taxon>Kinetoplastea</taxon>
        <taxon>Metakinetoplastina</taxon>
        <taxon>Trypanosomatida</taxon>
        <taxon>Trypanosomatidae</taxon>
        <taxon>Trypanosoma</taxon>
        <taxon>Nannomonas</taxon>
    </lineage>
</organism>
<dbReference type="AlphaFoldDB" id="G0V3A3"/>
<keyword evidence="1" id="KW-0812">Transmembrane</keyword>
<proteinExistence type="predicted"/>
<dbReference type="VEuPathDB" id="TriTrypDB:TcIL3000.11.16380"/>
<evidence type="ECO:0000313" key="2">
    <source>
        <dbReference type="EMBL" id="CCC96126.1"/>
    </source>
</evidence>
<reference evidence="2" key="1">
    <citation type="journal article" date="2012" name="Proc. Natl. Acad. Sci. U.S.A.">
        <title>Antigenic diversity is generated by distinct evolutionary mechanisms in African trypanosome species.</title>
        <authorList>
            <person name="Jackson A.P."/>
            <person name="Berry A."/>
            <person name="Aslett M."/>
            <person name="Allison H.C."/>
            <person name="Burton P."/>
            <person name="Vavrova-Anderson J."/>
            <person name="Brown R."/>
            <person name="Browne H."/>
            <person name="Corton N."/>
            <person name="Hauser H."/>
            <person name="Gamble J."/>
            <person name="Gilderthorp R."/>
            <person name="Marcello L."/>
            <person name="McQuillan J."/>
            <person name="Otto T.D."/>
            <person name="Quail M.A."/>
            <person name="Sanders M.J."/>
            <person name="van Tonder A."/>
            <person name="Ginger M.L."/>
            <person name="Field M.C."/>
            <person name="Barry J.D."/>
            <person name="Hertz-Fowler C."/>
            <person name="Berriman M."/>
        </authorList>
    </citation>
    <scope>NUCLEOTIDE SEQUENCE</scope>
    <source>
        <strain evidence="2">IL3000</strain>
    </source>
</reference>
<protein>
    <submittedName>
        <fullName evidence="2">Uncharacterized protein TCIL3000_11_16380</fullName>
    </submittedName>
</protein>
<feature type="transmembrane region" description="Helical" evidence="1">
    <location>
        <begin position="39"/>
        <end position="60"/>
    </location>
</feature>
<keyword evidence="1" id="KW-1133">Transmembrane helix</keyword>
<evidence type="ECO:0000256" key="1">
    <source>
        <dbReference type="SAM" id="Phobius"/>
    </source>
</evidence>
<dbReference type="EMBL" id="HE575324">
    <property type="protein sequence ID" value="CCC96126.1"/>
    <property type="molecule type" value="Genomic_DNA"/>
</dbReference>
<keyword evidence="1" id="KW-0472">Membrane</keyword>
<name>G0V3A3_TRYCI</name>
<feature type="transmembrane region" description="Helical" evidence="1">
    <location>
        <begin position="72"/>
        <end position="94"/>
    </location>
</feature>